<evidence type="ECO:0000313" key="2">
    <source>
        <dbReference type="Proteomes" id="UP001305414"/>
    </source>
</evidence>
<keyword evidence="2" id="KW-1185">Reference proteome</keyword>
<reference evidence="1 2" key="1">
    <citation type="submission" date="2023-10" db="EMBL/GenBank/DDBJ databases">
        <title>Draft genome sequence of Xylaria bambusicola isolate GMP-LS, the root and basal stem rot pathogen of sugarcane in Indonesia.</title>
        <authorList>
            <person name="Selvaraj P."/>
            <person name="Muralishankar V."/>
            <person name="Muruganantham S."/>
            <person name="Sp S."/>
            <person name="Haryani S."/>
            <person name="Lau K.J.X."/>
            <person name="Naqvi N.I."/>
        </authorList>
    </citation>
    <scope>NUCLEOTIDE SEQUENCE [LARGE SCALE GENOMIC DNA]</scope>
    <source>
        <strain evidence="1">GMP-LS</strain>
    </source>
</reference>
<comment type="caution">
    <text evidence="1">The sequence shown here is derived from an EMBL/GenBank/DDBJ whole genome shotgun (WGS) entry which is preliminary data.</text>
</comment>
<sequence length="69" mass="7686">MNGAVIRFTSSKGVYLRTRFQQRSDNFHVTIYCGGHKCSPVVSTLKIHIGASFNQRLNKLDMPVDGSSL</sequence>
<name>A0AAN7Z1J3_9PEZI</name>
<accession>A0AAN7Z1J3</accession>
<dbReference type="EMBL" id="JAWHQM010000034">
    <property type="protein sequence ID" value="KAK5633650.1"/>
    <property type="molecule type" value="Genomic_DNA"/>
</dbReference>
<gene>
    <name evidence="1" type="ORF">RRF57_009364</name>
</gene>
<dbReference type="AlphaFoldDB" id="A0AAN7Z1J3"/>
<protein>
    <submittedName>
        <fullName evidence="1">Uncharacterized protein</fullName>
    </submittedName>
</protein>
<organism evidence="1 2">
    <name type="scientific">Xylaria bambusicola</name>
    <dbReference type="NCBI Taxonomy" id="326684"/>
    <lineage>
        <taxon>Eukaryota</taxon>
        <taxon>Fungi</taxon>
        <taxon>Dikarya</taxon>
        <taxon>Ascomycota</taxon>
        <taxon>Pezizomycotina</taxon>
        <taxon>Sordariomycetes</taxon>
        <taxon>Xylariomycetidae</taxon>
        <taxon>Xylariales</taxon>
        <taxon>Xylariaceae</taxon>
        <taxon>Xylaria</taxon>
    </lineage>
</organism>
<proteinExistence type="predicted"/>
<dbReference type="Proteomes" id="UP001305414">
    <property type="component" value="Unassembled WGS sequence"/>
</dbReference>
<evidence type="ECO:0000313" key="1">
    <source>
        <dbReference type="EMBL" id="KAK5633650.1"/>
    </source>
</evidence>